<dbReference type="Proteomes" id="UP000651271">
    <property type="component" value="Unassembled WGS sequence"/>
</dbReference>
<dbReference type="EMBL" id="JACOIJ010000005">
    <property type="protein sequence ID" value="MBD1428820.1"/>
    <property type="molecule type" value="Genomic_DNA"/>
</dbReference>
<dbReference type="Gene3D" id="3.30.565.60">
    <property type="match status" value="1"/>
</dbReference>
<gene>
    <name evidence="1" type="ORF">H8B04_04410</name>
</gene>
<reference evidence="1 2" key="1">
    <citation type="submission" date="2020-08" db="EMBL/GenBank/DDBJ databases">
        <title>Sphingobacterium sp. DN04309 isolated from aquaculture water.</title>
        <authorList>
            <person name="Zhang M."/>
        </authorList>
    </citation>
    <scope>NUCLEOTIDE SEQUENCE [LARGE SCALE GENOMIC DNA]</scope>
    <source>
        <strain evidence="1 2">DN04309</strain>
    </source>
</reference>
<protein>
    <recommendedName>
        <fullName evidence="3">ATP-dependent DNA helicase RecG C-terminal domain-containing protein</fullName>
    </recommendedName>
</protein>
<evidence type="ECO:0000313" key="2">
    <source>
        <dbReference type="Proteomes" id="UP000651271"/>
    </source>
</evidence>
<keyword evidence="2" id="KW-1185">Reference proteome</keyword>
<dbReference type="PANTHER" id="PTHR30595">
    <property type="entry name" value="GLPR-RELATED TRANSCRIPTIONAL REPRESSOR"/>
    <property type="match status" value="1"/>
</dbReference>
<proteinExistence type="predicted"/>
<evidence type="ECO:0000313" key="1">
    <source>
        <dbReference type="EMBL" id="MBD1428820.1"/>
    </source>
</evidence>
<dbReference type="InterPro" id="IPR038475">
    <property type="entry name" value="RecG_C_sf"/>
</dbReference>
<sequence length="209" mass="23915">MKGIALQDFLYKKLGRTWDDTIVDGATLQDIDESAVTSFLKASIKSGRIYHNADKDDLLTLLQNLDLITPENKLRSAAVLLFGKRPQRYFIHSYFKIGKFGMSDADLKFQDTVEGSVFEMVDKVIQLLKDRYLISHISYEGIQRIEKLESPEAALREAILNAVVHKDYTDTTIQLSVYDDKLMLWNAGKLPVDIPLERLTKKHPSRPRN</sequence>
<name>A0ABR7YBY7_9SPHI</name>
<accession>A0ABR7YBY7</accession>
<organism evidence="1 2">
    <name type="scientific">Sphingobacterium litopenaei</name>
    <dbReference type="NCBI Taxonomy" id="2763500"/>
    <lineage>
        <taxon>Bacteria</taxon>
        <taxon>Pseudomonadati</taxon>
        <taxon>Bacteroidota</taxon>
        <taxon>Sphingobacteriia</taxon>
        <taxon>Sphingobacteriales</taxon>
        <taxon>Sphingobacteriaceae</taxon>
        <taxon>Sphingobacterium</taxon>
    </lineage>
</organism>
<comment type="caution">
    <text evidence="1">The sequence shown here is derived from an EMBL/GenBank/DDBJ whole genome shotgun (WGS) entry which is preliminary data.</text>
</comment>
<dbReference type="RefSeq" id="WP_165290371.1">
    <property type="nucleotide sequence ID" value="NZ_JACOIJ010000005.1"/>
</dbReference>
<dbReference type="PANTHER" id="PTHR30595:SF6">
    <property type="entry name" value="SCHLAFEN ALBA-2 DOMAIN-CONTAINING PROTEIN"/>
    <property type="match status" value="1"/>
</dbReference>
<evidence type="ECO:0008006" key="3">
    <source>
        <dbReference type="Google" id="ProtNLM"/>
    </source>
</evidence>